<dbReference type="InterPro" id="IPR008681">
    <property type="entry name" value="Neg-reg_MecA"/>
</dbReference>
<evidence type="ECO:0000256" key="2">
    <source>
        <dbReference type="ARBA" id="ARBA00011738"/>
    </source>
</evidence>
<dbReference type="Proteomes" id="UP001199631">
    <property type="component" value="Unassembled WGS sequence"/>
</dbReference>
<sequence>MEIERINENTVKFYISYMDIEDRGFEREEIWYNRERSEQLFWQMMDEVNYKEGFNVEGPLWIQVQALEKGLEIIVTNANISKNGESIQLSEEDGNTSGFSVNKNIENMLEEKFGKTNELDDETTEEEGNEELEAANLWIIVKFKDFEDVIQLSHYFENFEGSAEETLYHFDNDYYLYLEFSQDLLDENAQEDIISQVFEFGKDSELTIHLLEEYGKRIFEEKTFEQVRKYFPAKA</sequence>
<dbReference type="GO" id="GO:0030674">
    <property type="term" value="F:protein-macromolecule adaptor activity"/>
    <property type="evidence" value="ECO:0007669"/>
    <property type="project" value="UniProtKB-UniRule"/>
</dbReference>
<comment type="domain">
    <text evidence="4">The N-terminal domain has binding sites for ComK and probably for unfolded/aggregated proteins; the C-terminal domain interacts with ClpC.</text>
</comment>
<comment type="function">
    <text evidence="4">Enables the recognition and targeting of unfolded and aggregated proteins to the ClpC protease or to other proteins involved in proteolysis. Acts negatively in the development of competence by binding ComK and recruiting it to the ClpCP protease. When overexpressed, inhibits sporulation. Also involved in Spx degradation by ClpC.</text>
</comment>
<dbReference type="InterPro" id="IPR038471">
    <property type="entry name" value="MecA_C_sf"/>
</dbReference>
<evidence type="ECO:0000313" key="6">
    <source>
        <dbReference type="Proteomes" id="UP001199631"/>
    </source>
</evidence>
<dbReference type="NCBIfam" id="NF002644">
    <property type="entry name" value="PRK02315.1-5"/>
    <property type="match status" value="1"/>
</dbReference>
<proteinExistence type="inferred from homology"/>
<evidence type="ECO:0000256" key="4">
    <source>
        <dbReference type="HAMAP-Rule" id="MF_01124"/>
    </source>
</evidence>
<evidence type="ECO:0000313" key="5">
    <source>
        <dbReference type="EMBL" id="MCG3418390.1"/>
    </source>
</evidence>
<dbReference type="PIRSF" id="PIRSF029008">
    <property type="entry name" value="MecA"/>
    <property type="match status" value="1"/>
</dbReference>
<evidence type="ECO:0000256" key="3">
    <source>
        <dbReference type="ARBA" id="ARBA00023287"/>
    </source>
</evidence>
<organism evidence="5 6">
    <name type="scientific">Oceanobacillus jordanicus</name>
    <dbReference type="NCBI Taxonomy" id="2867266"/>
    <lineage>
        <taxon>Bacteria</taxon>
        <taxon>Bacillati</taxon>
        <taxon>Bacillota</taxon>
        <taxon>Bacilli</taxon>
        <taxon>Bacillales</taxon>
        <taxon>Bacillaceae</taxon>
        <taxon>Oceanobacillus</taxon>
    </lineage>
</organism>
<gene>
    <name evidence="4 5" type="primary">mecA</name>
    <name evidence="5" type="ORF">K3T81_04425</name>
</gene>
<dbReference type="GO" id="GO:0045808">
    <property type="term" value="P:negative regulation of establishment of competence for transformation"/>
    <property type="evidence" value="ECO:0007669"/>
    <property type="project" value="UniProtKB-UniRule"/>
</dbReference>
<keyword evidence="3 4" id="KW-0178">Competence</keyword>
<evidence type="ECO:0000256" key="1">
    <source>
        <dbReference type="ARBA" id="ARBA00005397"/>
    </source>
</evidence>
<name>A0AAW5B0B2_9BACI</name>
<dbReference type="GO" id="GO:0042174">
    <property type="term" value="P:negative regulation of sporulation resulting in formation of a cellular spore"/>
    <property type="evidence" value="ECO:0007669"/>
    <property type="project" value="UniProtKB-UniRule"/>
</dbReference>
<protein>
    <recommendedName>
        <fullName evidence="4">Adapter protein MecA</fullName>
    </recommendedName>
</protein>
<comment type="subunit">
    <text evidence="2 4">Homodimer.</text>
</comment>
<reference evidence="5 6" key="1">
    <citation type="journal article" date="2022" name="Evol. Bioinform. Online">
        <title>Draft Genome Sequence of Oceanobacillus jordanicus Strain GSFE11, a Halotolerant Plant Growth-Promoting Bacterial Endophyte Isolated From the Jordan Valley.</title>
        <authorList>
            <person name="Alhindi T."/>
            <person name="Albdaiwi R."/>
        </authorList>
    </citation>
    <scope>NUCLEOTIDE SEQUENCE [LARGE SCALE GENOMIC DNA]</scope>
    <source>
        <strain evidence="5 6">GSFE11</strain>
    </source>
</reference>
<comment type="caution">
    <text evidence="5">The sequence shown here is derived from an EMBL/GenBank/DDBJ whole genome shotgun (WGS) entry which is preliminary data.</text>
</comment>
<dbReference type="RefSeq" id="WP_106896315.1">
    <property type="nucleotide sequence ID" value="NZ_JAIFZM010000003.1"/>
</dbReference>
<keyword evidence="6" id="KW-1185">Reference proteome</keyword>
<dbReference type="PANTHER" id="PTHR39161">
    <property type="entry name" value="ADAPTER PROTEIN MECA"/>
    <property type="match status" value="1"/>
</dbReference>
<keyword evidence="4" id="KW-0749">Sporulation</keyword>
<dbReference type="AlphaFoldDB" id="A0AAW5B0B2"/>
<comment type="similarity">
    <text evidence="1 4">Belongs to the MecA family.</text>
</comment>
<dbReference type="Pfam" id="PF05389">
    <property type="entry name" value="MecA"/>
    <property type="match status" value="1"/>
</dbReference>
<accession>A0AAW5B0B2</accession>
<dbReference type="PANTHER" id="PTHR39161:SF1">
    <property type="entry name" value="ADAPTER PROTEIN MECA 1"/>
    <property type="match status" value="1"/>
</dbReference>
<dbReference type="HAMAP" id="MF_01124">
    <property type="entry name" value="MecA"/>
    <property type="match status" value="1"/>
</dbReference>
<dbReference type="GO" id="GO:0030435">
    <property type="term" value="P:sporulation resulting in formation of a cellular spore"/>
    <property type="evidence" value="ECO:0007669"/>
    <property type="project" value="UniProtKB-KW"/>
</dbReference>
<dbReference type="GO" id="GO:0030420">
    <property type="term" value="P:establishment of competence for transformation"/>
    <property type="evidence" value="ECO:0007669"/>
    <property type="project" value="UniProtKB-KW"/>
</dbReference>
<dbReference type="EMBL" id="JAIFZM010000003">
    <property type="protein sequence ID" value="MCG3418390.1"/>
    <property type="molecule type" value="Genomic_DNA"/>
</dbReference>
<dbReference type="Gene3D" id="3.30.70.1950">
    <property type="match status" value="1"/>
</dbReference>